<gene>
    <name evidence="1" type="ORF">TNCV_3939641</name>
</gene>
<sequence length="237" mass="26770">MEVGDSFGAGLPAPSESPFRLSFAQNERVFECVCLRMCCPIRGQPMVTLREWVCQFLNDQIRSELSLGAEAIPKLASLLAGLLCSYWSRCWKARYKKVHTSVSQLQGGLDDCFNGVEWHRSTFTGQLSLLFSKKGQSNCWVEPQVSRFLVYTCRKPGVVLWKAIVYDEKSSLVVIANYLADQRLCSRDPAMSRALEFPISTTFSTIPPYIDAVSRDCLQVDILPWPAFFLSRMYGIP</sequence>
<comment type="caution">
    <text evidence="1">The sequence shown here is derived from an EMBL/GenBank/DDBJ whole genome shotgun (WGS) entry which is preliminary data.</text>
</comment>
<dbReference type="AlphaFoldDB" id="A0A8X7B8M1"/>
<dbReference type="EMBL" id="BMAU01021363">
    <property type="protein sequence ID" value="GFY23268.1"/>
    <property type="molecule type" value="Genomic_DNA"/>
</dbReference>
<organism evidence="1 2">
    <name type="scientific">Trichonephila clavipes</name>
    <name type="common">Golden silk orbweaver</name>
    <name type="synonym">Nephila clavipes</name>
    <dbReference type="NCBI Taxonomy" id="2585209"/>
    <lineage>
        <taxon>Eukaryota</taxon>
        <taxon>Metazoa</taxon>
        <taxon>Ecdysozoa</taxon>
        <taxon>Arthropoda</taxon>
        <taxon>Chelicerata</taxon>
        <taxon>Arachnida</taxon>
        <taxon>Araneae</taxon>
        <taxon>Araneomorphae</taxon>
        <taxon>Entelegynae</taxon>
        <taxon>Araneoidea</taxon>
        <taxon>Nephilidae</taxon>
        <taxon>Trichonephila</taxon>
    </lineage>
</organism>
<reference evidence="1" key="1">
    <citation type="submission" date="2020-08" db="EMBL/GenBank/DDBJ databases">
        <title>Multicomponent nature underlies the extraordinary mechanical properties of spider dragline silk.</title>
        <authorList>
            <person name="Kono N."/>
            <person name="Nakamura H."/>
            <person name="Mori M."/>
            <person name="Yoshida Y."/>
            <person name="Ohtoshi R."/>
            <person name="Malay A.D."/>
            <person name="Moran D.A.P."/>
            <person name="Tomita M."/>
            <person name="Numata K."/>
            <person name="Arakawa K."/>
        </authorList>
    </citation>
    <scope>NUCLEOTIDE SEQUENCE</scope>
</reference>
<protein>
    <submittedName>
        <fullName evidence="1">Uncharacterized protein</fullName>
    </submittedName>
</protein>
<evidence type="ECO:0000313" key="1">
    <source>
        <dbReference type="EMBL" id="GFY23268.1"/>
    </source>
</evidence>
<evidence type="ECO:0000313" key="2">
    <source>
        <dbReference type="Proteomes" id="UP000887159"/>
    </source>
</evidence>
<keyword evidence="2" id="KW-1185">Reference proteome</keyword>
<name>A0A8X7B8M1_TRICX</name>
<proteinExistence type="predicted"/>
<accession>A0A8X7B8M1</accession>
<dbReference type="Proteomes" id="UP000887159">
    <property type="component" value="Unassembled WGS sequence"/>
</dbReference>